<dbReference type="EMBL" id="OX465084">
    <property type="protein sequence ID" value="CAI9298489.1"/>
    <property type="molecule type" value="Genomic_DNA"/>
</dbReference>
<evidence type="ECO:0000256" key="1">
    <source>
        <dbReference type="ARBA" id="ARBA00022598"/>
    </source>
</evidence>
<sequence length="224" mass="25504">MSSTGAIKDESEDNGNLSDGGVESNQIEGNSSGKSVCNWWDSQGHFKPNFDKGYEPFVVTMQPPNVTGSLHMRHAMFVTLEVWSFDSVEGQDQVIEMYMNEEVSELKKEIEELEHLLQDEEKCRAAITKLNPNNNRSHERILEISNRVMNTSRRAGILFLVVISSQDLKANHSIQQHVDIVTQNQKYNKLVKLLDDIMDGSRILIFMDTKKGCDQITRQLRMDG</sequence>
<keyword evidence="1" id="KW-0436">Ligase</keyword>
<feature type="coiled-coil region" evidence="6">
    <location>
        <begin position="96"/>
        <end position="123"/>
    </location>
</feature>
<proteinExistence type="predicted"/>
<dbReference type="GO" id="GO:0004812">
    <property type="term" value="F:aminoacyl-tRNA ligase activity"/>
    <property type="evidence" value="ECO:0007669"/>
    <property type="project" value="UniProtKB-KW"/>
</dbReference>
<keyword evidence="2" id="KW-0547">Nucleotide-binding</keyword>
<keyword evidence="6" id="KW-0175">Coiled coil</keyword>
<dbReference type="AlphaFoldDB" id="A0AA35ZUE3"/>
<feature type="domain" description="Aminoacyl-tRNA synthetase class Ia" evidence="8">
    <location>
        <begin position="36"/>
        <end position="81"/>
    </location>
</feature>
<dbReference type="SUPFAM" id="SSF52540">
    <property type="entry name" value="P-loop containing nucleoside triphosphate hydrolases"/>
    <property type="match status" value="1"/>
</dbReference>
<evidence type="ECO:0000256" key="3">
    <source>
        <dbReference type="ARBA" id="ARBA00022840"/>
    </source>
</evidence>
<dbReference type="InterPro" id="IPR002300">
    <property type="entry name" value="aa-tRNA-synth_Ia"/>
</dbReference>
<dbReference type="GO" id="GO:0006418">
    <property type="term" value="P:tRNA aminoacylation for protein translation"/>
    <property type="evidence" value="ECO:0007669"/>
    <property type="project" value="InterPro"/>
</dbReference>
<feature type="compositionally biased region" description="Polar residues" evidence="7">
    <location>
        <begin position="23"/>
        <end position="33"/>
    </location>
</feature>
<dbReference type="SUPFAM" id="SSF52374">
    <property type="entry name" value="Nucleotidylyl transferase"/>
    <property type="match status" value="1"/>
</dbReference>
<evidence type="ECO:0000256" key="4">
    <source>
        <dbReference type="ARBA" id="ARBA00022917"/>
    </source>
</evidence>
<evidence type="ECO:0000256" key="6">
    <source>
        <dbReference type="SAM" id="Coils"/>
    </source>
</evidence>
<evidence type="ECO:0000256" key="5">
    <source>
        <dbReference type="ARBA" id="ARBA00023146"/>
    </source>
</evidence>
<accession>A0AA35ZUE3</accession>
<dbReference type="GO" id="GO:0005524">
    <property type="term" value="F:ATP binding"/>
    <property type="evidence" value="ECO:0007669"/>
    <property type="project" value="UniProtKB-KW"/>
</dbReference>
<keyword evidence="4" id="KW-0648">Protein biosynthesis</keyword>
<dbReference type="Pfam" id="PF00133">
    <property type="entry name" value="tRNA-synt_1"/>
    <property type="match status" value="1"/>
</dbReference>
<evidence type="ECO:0000313" key="9">
    <source>
        <dbReference type="EMBL" id="CAI9298489.1"/>
    </source>
</evidence>
<feature type="region of interest" description="Disordered" evidence="7">
    <location>
        <begin position="1"/>
        <end position="33"/>
    </location>
</feature>
<dbReference type="Proteomes" id="UP001177003">
    <property type="component" value="Chromosome 8"/>
</dbReference>
<organism evidence="9 10">
    <name type="scientific">Lactuca saligna</name>
    <name type="common">Willowleaf lettuce</name>
    <dbReference type="NCBI Taxonomy" id="75948"/>
    <lineage>
        <taxon>Eukaryota</taxon>
        <taxon>Viridiplantae</taxon>
        <taxon>Streptophyta</taxon>
        <taxon>Embryophyta</taxon>
        <taxon>Tracheophyta</taxon>
        <taxon>Spermatophyta</taxon>
        <taxon>Magnoliopsida</taxon>
        <taxon>eudicotyledons</taxon>
        <taxon>Gunneridae</taxon>
        <taxon>Pentapetalae</taxon>
        <taxon>asterids</taxon>
        <taxon>campanulids</taxon>
        <taxon>Asterales</taxon>
        <taxon>Asteraceae</taxon>
        <taxon>Cichorioideae</taxon>
        <taxon>Cichorieae</taxon>
        <taxon>Lactucinae</taxon>
        <taxon>Lactuca</taxon>
    </lineage>
</organism>
<dbReference type="Gene3D" id="3.40.50.620">
    <property type="entry name" value="HUPs"/>
    <property type="match status" value="1"/>
</dbReference>
<name>A0AA35ZUE3_LACSI</name>
<dbReference type="InterPro" id="IPR014729">
    <property type="entry name" value="Rossmann-like_a/b/a_fold"/>
</dbReference>
<reference evidence="9" key="1">
    <citation type="submission" date="2023-04" db="EMBL/GenBank/DDBJ databases">
        <authorList>
            <person name="Vijverberg K."/>
            <person name="Xiong W."/>
            <person name="Schranz E."/>
        </authorList>
    </citation>
    <scope>NUCLEOTIDE SEQUENCE</scope>
</reference>
<keyword evidence="3" id="KW-0067">ATP-binding</keyword>
<keyword evidence="5" id="KW-0030">Aminoacyl-tRNA synthetase</keyword>
<gene>
    <name evidence="9" type="ORF">LSALG_LOCUS37249</name>
</gene>
<keyword evidence="10" id="KW-1185">Reference proteome</keyword>
<dbReference type="Gene3D" id="3.40.50.300">
    <property type="entry name" value="P-loop containing nucleotide triphosphate hydrolases"/>
    <property type="match status" value="1"/>
</dbReference>
<protein>
    <recommendedName>
        <fullName evidence="8">Aminoacyl-tRNA synthetase class Ia domain-containing protein</fullName>
    </recommendedName>
</protein>
<evidence type="ECO:0000256" key="7">
    <source>
        <dbReference type="SAM" id="MobiDB-lite"/>
    </source>
</evidence>
<evidence type="ECO:0000259" key="8">
    <source>
        <dbReference type="Pfam" id="PF00133"/>
    </source>
</evidence>
<evidence type="ECO:0000256" key="2">
    <source>
        <dbReference type="ARBA" id="ARBA00022741"/>
    </source>
</evidence>
<dbReference type="InterPro" id="IPR027417">
    <property type="entry name" value="P-loop_NTPase"/>
</dbReference>
<evidence type="ECO:0000313" key="10">
    <source>
        <dbReference type="Proteomes" id="UP001177003"/>
    </source>
</evidence>